<dbReference type="PANTHER" id="PTHR48090:SF7">
    <property type="entry name" value="RFBJ PROTEIN"/>
    <property type="match status" value="1"/>
</dbReference>
<protein>
    <submittedName>
        <fullName evidence="3">Glycosyltransferase family 2 protein</fullName>
    </submittedName>
</protein>
<feature type="transmembrane region" description="Helical" evidence="1">
    <location>
        <begin position="133"/>
        <end position="151"/>
    </location>
</feature>
<keyword evidence="1" id="KW-0812">Transmembrane</keyword>
<feature type="domain" description="Glycosyltransferase 2-like" evidence="2">
    <location>
        <begin position="6"/>
        <end position="173"/>
    </location>
</feature>
<proteinExistence type="predicted"/>
<dbReference type="InterPro" id="IPR001173">
    <property type="entry name" value="Glyco_trans_2-like"/>
</dbReference>
<keyword evidence="1" id="KW-0472">Membrane</keyword>
<dbReference type="Gene3D" id="3.90.550.10">
    <property type="entry name" value="Spore Coat Polysaccharide Biosynthesis Protein SpsA, Chain A"/>
    <property type="match status" value="1"/>
</dbReference>
<gene>
    <name evidence="3" type="ORF">EYH15_03430</name>
</gene>
<dbReference type="AlphaFoldDB" id="A0A832ZB58"/>
<dbReference type="SUPFAM" id="SSF53448">
    <property type="entry name" value="Nucleotide-diphospho-sugar transferases"/>
    <property type="match status" value="1"/>
</dbReference>
<keyword evidence="3" id="KW-0808">Transferase</keyword>
<evidence type="ECO:0000259" key="2">
    <source>
        <dbReference type="Pfam" id="PF00535"/>
    </source>
</evidence>
<dbReference type="Pfam" id="PF00535">
    <property type="entry name" value="Glycos_transf_2"/>
    <property type="match status" value="1"/>
</dbReference>
<evidence type="ECO:0000313" key="3">
    <source>
        <dbReference type="EMBL" id="HIP84520.1"/>
    </source>
</evidence>
<keyword evidence="1" id="KW-1133">Transmembrane helix</keyword>
<reference evidence="3" key="1">
    <citation type="journal article" date="2020" name="ISME J.">
        <title>Gammaproteobacteria mediating utilization of methyl-, sulfur- and petroleum organic compounds in deep ocean hydrothermal plumes.</title>
        <authorList>
            <person name="Zhou Z."/>
            <person name="Liu Y."/>
            <person name="Pan J."/>
            <person name="Cron B.R."/>
            <person name="Toner B.M."/>
            <person name="Anantharaman K."/>
            <person name="Breier J.A."/>
            <person name="Dick G.J."/>
            <person name="Li M."/>
        </authorList>
    </citation>
    <scope>NUCLEOTIDE SEQUENCE</scope>
    <source>
        <strain evidence="3">SZUA-1453</strain>
    </source>
</reference>
<dbReference type="Proteomes" id="UP000643554">
    <property type="component" value="Unassembled WGS sequence"/>
</dbReference>
<dbReference type="CDD" id="cd04179">
    <property type="entry name" value="DPM_DPG-synthase_like"/>
    <property type="match status" value="1"/>
</dbReference>
<dbReference type="GO" id="GO:0016740">
    <property type="term" value="F:transferase activity"/>
    <property type="evidence" value="ECO:0007669"/>
    <property type="project" value="UniProtKB-KW"/>
</dbReference>
<name>A0A832ZB58_9EURY</name>
<sequence>MERTVVIIPTYNEEKNILKVLKDLNTIPVDVLVVDDGSTDNTKKVIQEYLSRGEHRNRIYTIFKERNEGKSKALKSGTELALKLGYNYILFMDGDYQHKPKDIPKMLKKLRECGGDAVFGIRKYSSIPIHRQISNFLASVFMSILISLYVGRPYLFRDIQCGFRIIRADLLRDIYFGEGYSVEHLIAIQLAKKGAKILEEYIDVEYHPEAHSHITTRKIVDVMVDVLKYIMSDVKSFFKGDRIVKDKVKQ</sequence>
<evidence type="ECO:0000313" key="4">
    <source>
        <dbReference type="Proteomes" id="UP000643554"/>
    </source>
</evidence>
<dbReference type="PANTHER" id="PTHR48090">
    <property type="entry name" value="UNDECAPRENYL-PHOSPHATE 4-DEOXY-4-FORMAMIDO-L-ARABINOSE TRANSFERASE-RELATED"/>
    <property type="match status" value="1"/>
</dbReference>
<accession>A0A832ZB58</accession>
<dbReference type="InterPro" id="IPR050256">
    <property type="entry name" value="Glycosyltransferase_2"/>
</dbReference>
<dbReference type="InterPro" id="IPR029044">
    <property type="entry name" value="Nucleotide-diphossugar_trans"/>
</dbReference>
<evidence type="ECO:0000256" key="1">
    <source>
        <dbReference type="SAM" id="Phobius"/>
    </source>
</evidence>
<dbReference type="EMBL" id="DQUI01000063">
    <property type="protein sequence ID" value="HIP84520.1"/>
    <property type="molecule type" value="Genomic_DNA"/>
</dbReference>
<organism evidence="3 4">
    <name type="scientific">Methanothermococcus okinawensis</name>
    <dbReference type="NCBI Taxonomy" id="155863"/>
    <lineage>
        <taxon>Archaea</taxon>
        <taxon>Methanobacteriati</taxon>
        <taxon>Methanobacteriota</taxon>
        <taxon>Methanomada group</taxon>
        <taxon>Methanococci</taxon>
        <taxon>Methanococcales</taxon>
        <taxon>Methanococcaceae</taxon>
        <taxon>Methanothermococcus</taxon>
    </lineage>
</organism>
<comment type="caution">
    <text evidence="3">The sequence shown here is derived from an EMBL/GenBank/DDBJ whole genome shotgun (WGS) entry which is preliminary data.</text>
</comment>